<proteinExistence type="predicted"/>
<feature type="transmembrane region" description="Helical" evidence="2">
    <location>
        <begin position="133"/>
        <end position="153"/>
    </location>
</feature>
<evidence type="ECO:0000313" key="4">
    <source>
        <dbReference type="Proteomes" id="UP000324996"/>
    </source>
</evidence>
<keyword evidence="3" id="KW-0282">Flagellum</keyword>
<protein>
    <submittedName>
        <fullName evidence="3">Flagellar motor protein MotA</fullName>
    </submittedName>
</protein>
<dbReference type="EMBL" id="BKCN01000010">
    <property type="protein sequence ID" value="GER04410.1"/>
    <property type="molecule type" value="Genomic_DNA"/>
</dbReference>
<feature type="region of interest" description="Disordered" evidence="1">
    <location>
        <begin position="381"/>
        <end position="405"/>
    </location>
</feature>
<keyword evidence="2" id="KW-1133">Transmembrane helix</keyword>
<dbReference type="RefSeq" id="WP_042085677.1">
    <property type="nucleotide sequence ID" value="NZ_BKCN01000010.1"/>
</dbReference>
<keyword evidence="3" id="KW-0969">Cilium</keyword>
<feature type="transmembrane region" description="Helical" evidence="2">
    <location>
        <begin position="182"/>
        <end position="205"/>
    </location>
</feature>
<gene>
    <name evidence="3" type="ORF">JCM17846_20920</name>
</gene>
<sequence length="405" mass="43879">MNGQKRFLNRMIIFILAVAVMIALLVRQLSEAFLANPLLNGIIGVVLLIGILYSFRQVLILKPEGDWLRAYRRGGGPLPQRSPQLLGPLAAMIGEQADGRPVQMTALSMRTLLDGVAARLDESREISRYLTRLLIFLGLLGTFWGLLAVLAAIGNTIQSLSVDTTDLNLMFDALKRGLQDPLSGMAIAFSSSLFGLAGSVILGFLDLQAGQAQNRFYNDLEDWLSTVARISRGGLQSGPSTDEDEAGPSAGSYLSALLEQTADSIDQLRRTMEQSETARNDGNAALMRLSEGLAALTDQMRADQVMTKRLTDAQTQTQRTLERLADQSLDQPAGLDDASKTHLRNIDVGIRQLLEDQSRSGNKSAELLRSEIKLLARTLATALERKTPTSSSGPSGRSEGGDKAP</sequence>
<evidence type="ECO:0000313" key="3">
    <source>
        <dbReference type="EMBL" id="GER04410.1"/>
    </source>
</evidence>
<dbReference type="AlphaFoldDB" id="A0A5A7NAC4"/>
<keyword evidence="4" id="KW-1185">Reference proteome</keyword>
<comment type="caution">
    <text evidence="3">The sequence shown here is derived from an EMBL/GenBank/DDBJ whole genome shotgun (WGS) entry which is preliminary data.</text>
</comment>
<evidence type="ECO:0000256" key="1">
    <source>
        <dbReference type="SAM" id="MobiDB-lite"/>
    </source>
</evidence>
<keyword evidence="2" id="KW-0472">Membrane</keyword>
<evidence type="ECO:0000256" key="2">
    <source>
        <dbReference type="SAM" id="Phobius"/>
    </source>
</evidence>
<feature type="transmembrane region" description="Helical" evidence="2">
    <location>
        <begin position="38"/>
        <end position="55"/>
    </location>
</feature>
<name>A0A5A7NAC4_9PROT</name>
<keyword evidence="2" id="KW-0812">Transmembrane</keyword>
<dbReference type="Proteomes" id="UP000324996">
    <property type="component" value="Unassembled WGS sequence"/>
</dbReference>
<reference evidence="3 4" key="1">
    <citation type="submission" date="2019-09" db="EMBL/GenBank/DDBJ databases">
        <title>NBRP : Genome information of microbial organism related human and environment.</title>
        <authorList>
            <person name="Hattori M."/>
            <person name="Oshima K."/>
            <person name="Inaba H."/>
            <person name="Suda W."/>
            <person name="Sakamoto M."/>
            <person name="Iino T."/>
            <person name="Kitahara M."/>
            <person name="Oshida Y."/>
            <person name="Iida T."/>
            <person name="Kudo T."/>
            <person name="Itoh T."/>
            <person name="Ohkuma M."/>
        </authorList>
    </citation>
    <scope>NUCLEOTIDE SEQUENCE [LARGE SCALE GENOMIC DNA]</scope>
    <source>
        <strain evidence="3 4">Q-1</strain>
    </source>
</reference>
<keyword evidence="3" id="KW-0966">Cell projection</keyword>
<organism evidence="3 4">
    <name type="scientific">Iodidimonas nitroreducens</name>
    <dbReference type="NCBI Taxonomy" id="1236968"/>
    <lineage>
        <taxon>Bacteria</taxon>
        <taxon>Pseudomonadati</taxon>
        <taxon>Pseudomonadota</taxon>
        <taxon>Alphaproteobacteria</taxon>
        <taxon>Iodidimonadales</taxon>
        <taxon>Iodidimonadaceae</taxon>
        <taxon>Iodidimonas</taxon>
    </lineage>
</organism>
<accession>A0A5A7NAC4</accession>
<feature type="transmembrane region" description="Helical" evidence="2">
    <location>
        <begin position="7"/>
        <end position="26"/>
    </location>
</feature>